<reference evidence="3 4" key="1">
    <citation type="submission" date="2018-01" db="EMBL/GenBank/DDBJ databases">
        <title>Genomic Encyclopedia of Type Strains, Phase III (KMG-III): the genomes of soil and plant-associated and newly described type strains.</title>
        <authorList>
            <person name="Whitman W."/>
        </authorList>
    </citation>
    <scope>NUCLEOTIDE SEQUENCE [LARGE SCALE GENOMIC DNA]</scope>
    <source>
        <strain evidence="3 4">1131</strain>
    </source>
</reference>
<dbReference type="Proteomes" id="UP000236919">
    <property type="component" value="Unassembled WGS sequence"/>
</dbReference>
<dbReference type="EMBL" id="PQFZ01000008">
    <property type="protein sequence ID" value="POR50846.1"/>
    <property type="molecule type" value="Genomic_DNA"/>
</dbReference>
<comment type="caution">
    <text evidence="3">The sequence shown here is derived from an EMBL/GenBank/DDBJ whole genome shotgun (WGS) entry which is preliminary data.</text>
</comment>
<name>A0A2S4M7X4_9HYPH</name>
<evidence type="ECO:0000313" key="3">
    <source>
        <dbReference type="EMBL" id="POR50846.1"/>
    </source>
</evidence>
<proteinExistence type="predicted"/>
<evidence type="ECO:0000256" key="1">
    <source>
        <dbReference type="SAM" id="Phobius"/>
    </source>
</evidence>
<evidence type="ECO:0000313" key="4">
    <source>
        <dbReference type="Proteomes" id="UP000236919"/>
    </source>
</evidence>
<keyword evidence="1" id="KW-0472">Membrane</keyword>
<dbReference type="InterPro" id="IPR041916">
    <property type="entry name" value="Anti_sigma_zinc_sf"/>
</dbReference>
<sequence>MSCDQHSHLLSAYIDGELPDSEHEALTQHIIGCTDCAALAADLRETSSMVSGLGREPVPVGLSQRLRRTLAQTPDRPGDIDIYERAAPDRLPPDARAYRRGIKTELLKQAAALLIACLLSSLTTWWILTGSTRDSLLTQDLLSAHLRSLLQDSPIQVASSDAHTVKPWFAGKVDFSPEVRDLAAQGYPLLGGRLDTIAGRRVGALVYKRRLHVINVFAWTAGDVSDVAPSLSTRSGYNILKWTRSGVSYAAVSDLESLELQRLPELL</sequence>
<protein>
    <submittedName>
        <fullName evidence="3">Anti-sigma factor RsiW</fullName>
    </submittedName>
</protein>
<gene>
    <name evidence="3" type="ORF">CYD53_10894</name>
</gene>
<dbReference type="OrthoDB" id="7549755at2"/>
<feature type="transmembrane region" description="Helical" evidence="1">
    <location>
        <begin position="106"/>
        <end position="128"/>
    </location>
</feature>
<evidence type="ECO:0000259" key="2">
    <source>
        <dbReference type="Pfam" id="PF13490"/>
    </source>
</evidence>
<accession>A0A2S4M7X4</accession>
<keyword evidence="1" id="KW-0812">Transmembrane</keyword>
<keyword evidence="1" id="KW-1133">Transmembrane helix</keyword>
<dbReference type="AlphaFoldDB" id="A0A2S4M7X4"/>
<organism evidence="3 4">
    <name type="scientific">Bosea psychrotolerans</name>
    <dbReference type="NCBI Taxonomy" id="1871628"/>
    <lineage>
        <taxon>Bacteria</taxon>
        <taxon>Pseudomonadati</taxon>
        <taxon>Pseudomonadota</taxon>
        <taxon>Alphaproteobacteria</taxon>
        <taxon>Hyphomicrobiales</taxon>
        <taxon>Boseaceae</taxon>
        <taxon>Bosea</taxon>
    </lineage>
</organism>
<keyword evidence="4" id="KW-1185">Reference proteome</keyword>
<dbReference type="Gene3D" id="1.10.10.1320">
    <property type="entry name" value="Anti-sigma factor, zinc-finger domain"/>
    <property type="match status" value="1"/>
</dbReference>
<dbReference type="Pfam" id="PF13490">
    <property type="entry name" value="zf-HC2"/>
    <property type="match status" value="1"/>
</dbReference>
<feature type="domain" description="Putative zinc-finger" evidence="2">
    <location>
        <begin position="3"/>
        <end position="37"/>
    </location>
</feature>
<dbReference type="InterPro" id="IPR027383">
    <property type="entry name" value="Znf_put"/>
</dbReference>